<gene>
    <name evidence="1" type="ORF">CSKR_101339</name>
</gene>
<dbReference type="Proteomes" id="UP000286415">
    <property type="component" value="Unassembled WGS sequence"/>
</dbReference>
<comment type="caution">
    <text evidence="1">The sequence shown here is derived from an EMBL/GenBank/DDBJ whole genome shotgun (WGS) entry which is preliminary data.</text>
</comment>
<dbReference type="InParanoid" id="A0A3R7DAW1"/>
<protein>
    <submittedName>
        <fullName evidence="1">Uncharacterized protein</fullName>
    </submittedName>
</protein>
<name>A0A3R7DAW1_CLOSI</name>
<sequence>MVKFQPTVQQVGMNVSWSQLGSIGEFVVFAVNGTSGREGTVERRNGIVAVFEQPRNGRHILRSVSCGKSGTRTSDLVKQQSCRHPAGKIELKSKITAGLMARVIKSVSGDDDVEGLAKRVNGNRNLRNMVYSETVATH</sequence>
<organism evidence="1 2">
    <name type="scientific">Clonorchis sinensis</name>
    <name type="common">Chinese liver fluke</name>
    <dbReference type="NCBI Taxonomy" id="79923"/>
    <lineage>
        <taxon>Eukaryota</taxon>
        <taxon>Metazoa</taxon>
        <taxon>Spiralia</taxon>
        <taxon>Lophotrochozoa</taxon>
        <taxon>Platyhelminthes</taxon>
        <taxon>Trematoda</taxon>
        <taxon>Digenea</taxon>
        <taxon>Opisthorchiida</taxon>
        <taxon>Opisthorchiata</taxon>
        <taxon>Opisthorchiidae</taxon>
        <taxon>Clonorchis</taxon>
    </lineage>
</organism>
<evidence type="ECO:0000313" key="2">
    <source>
        <dbReference type="Proteomes" id="UP000286415"/>
    </source>
</evidence>
<evidence type="ECO:0000313" key="1">
    <source>
        <dbReference type="EMBL" id="KAG5447572.1"/>
    </source>
</evidence>
<reference evidence="1 2" key="1">
    <citation type="journal article" date="2018" name="Biotechnol. Adv.">
        <title>Improved genomic resources and new bioinformatic workflow for the carcinogenic parasite Clonorchis sinensis: Biotechnological implications.</title>
        <authorList>
            <person name="Wang D."/>
            <person name="Korhonen P.K."/>
            <person name="Gasser R.B."/>
            <person name="Young N.D."/>
        </authorList>
    </citation>
    <scope>NUCLEOTIDE SEQUENCE [LARGE SCALE GENOMIC DNA]</scope>
    <source>
        <strain evidence="1">Cs-k2</strain>
    </source>
</reference>
<dbReference type="AlphaFoldDB" id="A0A3R7DAW1"/>
<dbReference type="EMBL" id="NIRI02000042">
    <property type="protein sequence ID" value="KAG5447572.1"/>
    <property type="molecule type" value="Genomic_DNA"/>
</dbReference>
<proteinExistence type="predicted"/>
<reference evidence="1 2" key="2">
    <citation type="journal article" date="2021" name="Genomics">
        <title>High-quality reference genome for Clonorchis sinensis.</title>
        <authorList>
            <person name="Young N.D."/>
            <person name="Stroehlein A.J."/>
            <person name="Kinkar L."/>
            <person name="Wang T."/>
            <person name="Sohn W.M."/>
            <person name="Chang B.C.H."/>
            <person name="Kaur P."/>
            <person name="Weisz D."/>
            <person name="Dudchenko O."/>
            <person name="Aiden E.L."/>
            <person name="Korhonen P.K."/>
            <person name="Gasser R.B."/>
        </authorList>
    </citation>
    <scope>NUCLEOTIDE SEQUENCE [LARGE SCALE GENOMIC DNA]</scope>
    <source>
        <strain evidence="1">Cs-k2</strain>
    </source>
</reference>
<keyword evidence="2" id="KW-1185">Reference proteome</keyword>
<accession>A0A3R7DAW1</accession>